<proteinExistence type="predicted"/>
<dbReference type="Pfam" id="PF01396">
    <property type="entry name" value="Zn_ribbon_Top1"/>
    <property type="match status" value="1"/>
</dbReference>
<dbReference type="PROSITE" id="PS50011">
    <property type="entry name" value="PROTEIN_KINASE_DOM"/>
    <property type="match status" value="1"/>
</dbReference>
<keyword evidence="3" id="KW-0418">Kinase</keyword>
<dbReference type="Gene3D" id="3.30.65.10">
    <property type="entry name" value="Bacterial Topoisomerase I, domain 1"/>
    <property type="match status" value="1"/>
</dbReference>
<dbReference type="InterPro" id="IPR000719">
    <property type="entry name" value="Prot_kinase_dom"/>
</dbReference>
<keyword evidence="3" id="KW-0808">Transferase</keyword>
<dbReference type="SUPFAM" id="SSF56112">
    <property type="entry name" value="Protein kinase-like (PK-like)"/>
    <property type="match status" value="1"/>
</dbReference>
<dbReference type="GO" id="GO:0003677">
    <property type="term" value="F:DNA binding"/>
    <property type="evidence" value="ECO:0007669"/>
    <property type="project" value="UniProtKB-KW"/>
</dbReference>
<dbReference type="InterPro" id="IPR013498">
    <property type="entry name" value="Topo_IA_Znf"/>
</dbReference>
<dbReference type="GO" id="GO:0005694">
    <property type="term" value="C:chromosome"/>
    <property type="evidence" value="ECO:0007669"/>
    <property type="project" value="InterPro"/>
</dbReference>
<dbReference type="Gene3D" id="1.10.510.10">
    <property type="entry name" value="Transferase(Phosphotransferase) domain 1"/>
    <property type="match status" value="1"/>
</dbReference>
<keyword evidence="3" id="KW-0238">DNA-binding</keyword>
<evidence type="ECO:0000256" key="1">
    <source>
        <dbReference type="SAM" id="MobiDB-lite"/>
    </source>
</evidence>
<dbReference type="Pfam" id="PF00069">
    <property type="entry name" value="Pkinase"/>
    <property type="match status" value="1"/>
</dbReference>
<feature type="domain" description="Protein kinase" evidence="2">
    <location>
        <begin position="13"/>
        <end position="295"/>
    </location>
</feature>
<evidence type="ECO:0000259" key="2">
    <source>
        <dbReference type="PROSITE" id="PS50011"/>
    </source>
</evidence>
<dbReference type="EMBL" id="FNOX01000008">
    <property type="protein sequence ID" value="SDZ22942.1"/>
    <property type="molecule type" value="Genomic_DNA"/>
</dbReference>
<gene>
    <name evidence="3" type="ORF">SAMN05216247_10817</name>
</gene>
<dbReference type="GO" id="GO:0004672">
    <property type="term" value="F:protein kinase activity"/>
    <property type="evidence" value="ECO:0007669"/>
    <property type="project" value="InterPro"/>
</dbReference>
<feature type="compositionally biased region" description="Low complexity" evidence="1">
    <location>
        <begin position="669"/>
        <end position="687"/>
    </location>
</feature>
<dbReference type="SUPFAM" id="SSF57783">
    <property type="entry name" value="Zinc beta-ribbon"/>
    <property type="match status" value="1"/>
</dbReference>
<dbReference type="RefSeq" id="WP_069785914.1">
    <property type="nucleotide sequence ID" value="NZ_FNOX01000008.1"/>
</dbReference>
<dbReference type="GO" id="GO:0005524">
    <property type="term" value="F:ATP binding"/>
    <property type="evidence" value="ECO:0007669"/>
    <property type="project" value="InterPro"/>
</dbReference>
<sequence length="726" mass="77532">MSSTQVKIGGKTERLDKQLGKGGEGDVYALVGRGDCAVKIYKTELRGSRENKVRAMIDGRLAGATTLVAFPAEVVTDASGNFLGFTMRLVAGYRALHELYSPKSRKMHFPKADYRFLVRVAQNVARAVATVHQAGCIIGDLNHSGVLVGPDATVALIDADSFQFSLKGHAYPCVVGTEDFTPPELHGGSLAKVIRTQAHDNFGLAVAIFQLLAMGKHPYAGRYSGPDLSLGQSIAQNRFAFSMARRNDTRTTPPPGSVLLADYPGSIATALESAFGLSPSSRPDPATWVSLLQGLEMGLRRCADVSTHYFPGSATSCLWCRLASQSGVEMFPQGLAVGTVPLAGLFDLERVWAAIRALHLPIPEEVLPVWSGTIAAPSVAVTQAKGNRHDPAIMGGVALLIAIIGCVFAPKAALLWGGLGLFGLIRVFATTKVDSTPFRKAYQDADSKVRLASQAYLQRIGLREMHILRADLEDAVIRYRQVETGLTQALSQLKLTREERQRVVFLDRFLIRRASIPGIGAGKTATLASFGIETAADITASAVRAVPGFGEALTAKMLAWRQGHESKFRYNTTPDPSDLQAEQSTRAAFATKQIELQRKIQSGLAALQAAIPRCLSAKNAPDQALSHALQARAIAQHDCAALGISVPAPAAISIDVPKRMQIQPSGAQPAPVTSRSSVSTTTRSSATNACPSCGASMVPRTARKGKHAGRQFWGCSKFPVCKGTRS</sequence>
<dbReference type="AlphaFoldDB" id="A0A1H3RAU0"/>
<evidence type="ECO:0000313" key="4">
    <source>
        <dbReference type="Proteomes" id="UP000182902"/>
    </source>
</evidence>
<dbReference type="InterPro" id="IPR011009">
    <property type="entry name" value="Kinase-like_dom_sf"/>
</dbReference>
<accession>A0A1H3RAU0</accession>
<reference evidence="3 4" key="1">
    <citation type="submission" date="2016-10" db="EMBL/GenBank/DDBJ databases">
        <authorList>
            <person name="de Groot N.N."/>
        </authorList>
    </citation>
    <scope>NUCLEOTIDE SEQUENCE [LARGE SCALE GENOMIC DNA]</scope>
    <source>
        <strain evidence="3 4">ICMP 14252</strain>
    </source>
</reference>
<dbReference type="GO" id="GO:0003916">
    <property type="term" value="F:DNA topoisomerase activity"/>
    <property type="evidence" value="ECO:0007669"/>
    <property type="project" value="InterPro"/>
</dbReference>
<organism evidence="3 4">
    <name type="scientific">Pseudomonas salomonii</name>
    <dbReference type="NCBI Taxonomy" id="191391"/>
    <lineage>
        <taxon>Bacteria</taxon>
        <taxon>Pseudomonadati</taxon>
        <taxon>Pseudomonadota</taxon>
        <taxon>Gammaproteobacteria</taxon>
        <taxon>Pseudomonadales</taxon>
        <taxon>Pseudomonadaceae</taxon>
        <taxon>Pseudomonas</taxon>
    </lineage>
</organism>
<dbReference type="GO" id="GO:0006265">
    <property type="term" value="P:DNA topological change"/>
    <property type="evidence" value="ECO:0007669"/>
    <property type="project" value="InterPro"/>
</dbReference>
<feature type="region of interest" description="Disordered" evidence="1">
    <location>
        <begin position="662"/>
        <end position="690"/>
    </location>
</feature>
<name>A0A1H3RAU0_9PSED</name>
<protein>
    <submittedName>
        <fullName evidence="3">Protein kinase and helix-hairpin-helix DNA-binding domain-containing protein</fullName>
    </submittedName>
</protein>
<dbReference type="Proteomes" id="UP000182902">
    <property type="component" value="Unassembled WGS sequence"/>
</dbReference>
<evidence type="ECO:0000313" key="3">
    <source>
        <dbReference type="EMBL" id="SDZ22942.1"/>
    </source>
</evidence>